<dbReference type="Gene3D" id="3.90.1030.10">
    <property type="entry name" value="Ribosomal protein L17"/>
    <property type="match status" value="1"/>
</dbReference>
<dbReference type="AlphaFoldDB" id="A0A8T0HRI8"/>
<gene>
    <name evidence="8" type="ORF">KC19_VG153300</name>
</gene>
<evidence type="ECO:0000256" key="7">
    <source>
        <dbReference type="RuleBase" id="RU000660"/>
    </source>
</evidence>
<dbReference type="SUPFAM" id="SSF64263">
    <property type="entry name" value="Prokaryotic ribosomal protein L17"/>
    <property type="match status" value="1"/>
</dbReference>
<dbReference type="PANTHER" id="PTHR14413:SF16">
    <property type="entry name" value="LARGE RIBOSOMAL SUBUNIT PROTEIN BL17M"/>
    <property type="match status" value="1"/>
</dbReference>
<evidence type="ECO:0000256" key="5">
    <source>
        <dbReference type="ARBA" id="ARBA00077677"/>
    </source>
</evidence>
<dbReference type="FunFam" id="3.90.1030.10:FF:000001">
    <property type="entry name" value="50S ribosomal protein L17"/>
    <property type="match status" value="1"/>
</dbReference>
<name>A0A8T0HRI8_CERPU</name>
<evidence type="ECO:0000256" key="1">
    <source>
        <dbReference type="ARBA" id="ARBA00008777"/>
    </source>
</evidence>
<comment type="caution">
    <text evidence="8">The sequence shown here is derived from an EMBL/GenBank/DDBJ whole genome shotgun (WGS) entry which is preliminary data.</text>
</comment>
<evidence type="ECO:0000256" key="6">
    <source>
        <dbReference type="ARBA" id="ARBA00082728"/>
    </source>
</evidence>
<dbReference type="EMBL" id="CM026426">
    <property type="protein sequence ID" value="KAG0573158.1"/>
    <property type="molecule type" value="Genomic_DNA"/>
</dbReference>
<sequence>MGFMHPCSISASDPVVVKTAVRPFGCKHSAALFPAHHKLGAMKHRYSMRKLGRTSAHRWALLRNLVSQLVQHERIETTVPKAKELRRVADNMVQLGKEGTLAARRRAASVIHGDGNLHKVFSELAFRYKDRAGGYTRVLATRVRQGDAAPMAYIEFVDRPNELRESKPPVTPPPPRVPLPPWLQSRHARCFAPEDSGL</sequence>
<reference evidence="8" key="1">
    <citation type="submission" date="2020-06" db="EMBL/GenBank/DDBJ databases">
        <title>WGS assembly of Ceratodon purpureus strain R40.</title>
        <authorList>
            <person name="Carey S.B."/>
            <person name="Jenkins J."/>
            <person name="Shu S."/>
            <person name="Lovell J.T."/>
            <person name="Sreedasyam A."/>
            <person name="Maumus F."/>
            <person name="Tiley G.P."/>
            <person name="Fernandez-Pozo N."/>
            <person name="Barry K."/>
            <person name="Chen C."/>
            <person name="Wang M."/>
            <person name="Lipzen A."/>
            <person name="Daum C."/>
            <person name="Saski C.A."/>
            <person name="Payton A.C."/>
            <person name="Mcbreen J.C."/>
            <person name="Conrad R.E."/>
            <person name="Kollar L.M."/>
            <person name="Olsson S."/>
            <person name="Huttunen S."/>
            <person name="Landis J.B."/>
            <person name="Wickett N.J."/>
            <person name="Johnson M.G."/>
            <person name="Rensing S.A."/>
            <person name="Grimwood J."/>
            <person name="Schmutz J."/>
            <person name="Mcdaniel S.F."/>
        </authorList>
    </citation>
    <scope>NUCLEOTIDE SEQUENCE</scope>
    <source>
        <strain evidence="8">R40</strain>
    </source>
</reference>
<dbReference type="InterPro" id="IPR000456">
    <property type="entry name" value="Ribosomal_bL17"/>
</dbReference>
<evidence type="ECO:0000313" key="9">
    <source>
        <dbReference type="Proteomes" id="UP000822688"/>
    </source>
</evidence>
<comment type="similarity">
    <text evidence="1 7">Belongs to the bacterial ribosomal protein bL17 family.</text>
</comment>
<evidence type="ECO:0000256" key="2">
    <source>
        <dbReference type="ARBA" id="ARBA00022980"/>
    </source>
</evidence>
<dbReference type="HAMAP" id="MF_01368">
    <property type="entry name" value="Ribosomal_bL17"/>
    <property type="match status" value="1"/>
</dbReference>
<evidence type="ECO:0000256" key="4">
    <source>
        <dbReference type="ARBA" id="ARBA00072708"/>
    </source>
</evidence>
<keyword evidence="9" id="KW-1185">Reference proteome</keyword>
<keyword evidence="3 7" id="KW-0687">Ribonucleoprotein</keyword>
<dbReference type="InterPro" id="IPR036373">
    <property type="entry name" value="Ribosomal_bL17_sf"/>
</dbReference>
<dbReference type="Pfam" id="PF01196">
    <property type="entry name" value="Ribosomal_L17"/>
    <property type="match status" value="1"/>
</dbReference>
<dbReference type="GO" id="GO:0022625">
    <property type="term" value="C:cytosolic large ribosomal subunit"/>
    <property type="evidence" value="ECO:0007669"/>
    <property type="project" value="TreeGrafter"/>
</dbReference>
<dbReference type="GO" id="GO:0003735">
    <property type="term" value="F:structural constituent of ribosome"/>
    <property type="evidence" value="ECO:0007669"/>
    <property type="project" value="InterPro"/>
</dbReference>
<dbReference type="NCBIfam" id="TIGR00059">
    <property type="entry name" value="L17"/>
    <property type="match status" value="1"/>
</dbReference>
<proteinExistence type="inferred from homology"/>
<protein>
    <recommendedName>
        <fullName evidence="4">Large ribosomal subunit protein bL17c</fullName>
    </recommendedName>
    <alternativeName>
        <fullName evidence="5">50S ribosomal protein L17, chloroplastic</fullName>
    </alternativeName>
    <alternativeName>
        <fullName evidence="6">CL17</fullName>
    </alternativeName>
</protein>
<evidence type="ECO:0000313" key="8">
    <source>
        <dbReference type="EMBL" id="KAG0573158.1"/>
    </source>
</evidence>
<accession>A0A8T0HRI8</accession>
<keyword evidence="2 7" id="KW-0689">Ribosomal protein</keyword>
<organism evidence="8 9">
    <name type="scientific">Ceratodon purpureus</name>
    <name type="common">Fire moss</name>
    <name type="synonym">Dicranum purpureum</name>
    <dbReference type="NCBI Taxonomy" id="3225"/>
    <lineage>
        <taxon>Eukaryota</taxon>
        <taxon>Viridiplantae</taxon>
        <taxon>Streptophyta</taxon>
        <taxon>Embryophyta</taxon>
        <taxon>Bryophyta</taxon>
        <taxon>Bryophytina</taxon>
        <taxon>Bryopsida</taxon>
        <taxon>Dicranidae</taxon>
        <taxon>Pseudoditrichales</taxon>
        <taxon>Ditrichaceae</taxon>
        <taxon>Ceratodon</taxon>
    </lineage>
</organism>
<dbReference type="Proteomes" id="UP000822688">
    <property type="component" value="Chromosome V"/>
</dbReference>
<evidence type="ECO:0000256" key="3">
    <source>
        <dbReference type="ARBA" id="ARBA00023274"/>
    </source>
</evidence>
<dbReference type="PANTHER" id="PTHR14413">
    <property type="entry name" value="RIBOSOMAL PROTEIN L17"/>
    <property type="match status" value="1"/>
</dbReference>
<dbReference type="GO" id="GO:0006412">
    <property type="term" value="P:translation"/>
    <property type="evidence" value="ECO:0007669"/>
    <property type="project" value="InterPro"/>
</dbReference>